<dbReference type="SUPFAM" id="SSF158446">
    <property type="entry name" value="IVS-encoded protein-like"/>
    <property type="match status" value="1"/>
</dbReference>
<protein>
    <submittedName>
        <fullName evidence="1">Four helix bundle protein</fullName>
    </submittedName>
</protein>
<dbReference type="PANTHER" id="PTHR38471:SF2">
    <property type="entry name" value="FOUR HELIX BUNDLE PROTEIN"/>
    <property type="match status" value="1"/>
</dbReference>
<evidence type="ECO:0000313" key="2">
    <source>
        <dbReference type="Proteomes" id="UP000305848"/>
    </source>
</evidence>
<sequence length="132" mass="15518">MKSYRELEVYTESKRLAVEVHKMSLTLPKFELFEEGSQIRRSSKAVTTAIAEGYGRRRYKADFIKHLVYAQSECDETIVHLDFLLETGSWKDEQQYNKLKKEYDALSKRINKFIQWVETNLNDFTKPASGNL</sequence>
<dbReference type="Proteomes" id="UP000305848">
    <property type="component" value="Unassembled WGS sequence"/>
</dbReference>
<dbReference type="EMBL" id="SZQL01000001">
    <property type="protein sequence ID" value="TKK72051.1"/>
    <property type="molecule type" value="Genomic_DNA"/>
</dbReference>
<dbReference type="OrthoDB" id="9811959at2"/>
<dbReference type="PANTHER" id="PTHR38471">
    <property type="entry name" value="FOUR HELIX BUNDLE PROTEIN"/>
    <property type="match status" value="1"/>
</dbReference>
<reference evidence="1 2" key="1">
    <citation type="submission" date="2019-05" db="EMBL/GenBank/DDBJ databases">
        <title>Panacibacter sp. strain 17mud1-8 Genome sequencing and assembly.</title>
        <authorList>
            <person name="Chhetri G."/>
        </authorList>
    </citation>
    <scope>NUCLEOTIDE SEQUENCE [LARGE SCALE GENOMIC DNA]</scope>
    <source>
        <strain evidence="1 2">17mud1-8</strain>
    </source>
</reference>
<dbReference type="InterPro" id="IPR036583">
    <property type="entry name" value="23S_rRNA_IVS_sf"/>
</dbReference>
<dbReference type="Pfam" id="PF05635">
    <property type="entry name" value="23S_rRNA_IVP"/>
    <property type="match status" value="1"/>
</dbReference>
<name>A0A4U3L9P5_9BACT</name>
<accession>A0A4U3L9P5</accession>
<organism evidence="1 2">
    <name type="scientific">Ilyomonas limi</name>
    <dbReference type="NCBI Taxonomy" id="2575867"/>
    <lineage>
        <taxon>Bacteria</taxon>
        <taxon>Pseudomonadati</taxon>
        <taxon>Bacteroidota</taxon>
        <taxon>Chitinophagia</taxon>
        <taxon>Chitinophagales</taxon>
        <taxon>Chitinophagaceae</taxon>
        <taxon>Ilyomonas</taxon>
    </lineage>
</organism>
<dbReference type="InterPro" id="IPR012657">
    <property type="entry name" value="23S_rRNA-intervening_sequence"/>
</dbReference>
<proteinExistence type="predicted"/>
<dbReference type="RefSeq" id="WP_137259722.1">
    <property type="nucleotide sequence ID" value="NZ_SZQL01000001.1"/>
</dbReference>
<keyword evidence="2" id="KW-1185">Reference proteome</keyword>
<dbReference type="Gene3D" id="1.20.1440.60">
    <property type="entry name" value="23S rRNA-intervening sequence"/>
    <property type="match status" value="1"/>
</dbReference>
<dbReference type="AlphaFoldDB" id="A0A4U3L9P5"/>
<comment type="caution">
    <text evidence="1">The sequence shown here is derived from an EMBL/GenBank/DDBJ whole genome shotgun (WGS) entry which is preliminary data.</text>
</comment>
<gene>
    <name evidence="1" type="ORF">FC093_00185</name>
</gene>
<evidence type="ECO:0000313" key="1">
    <source>
        <dbReference type="EMBL" id="TKK72051.1"/>
    </source>
</evidence>
<dbReference type="NCBIfam" id="TIGR02436">
    <property type="entry name" value="four helix bundle protein"/>
    <property type="match status" value="1"/>
</dbReference>
<dbReference type="CDD" id="cd16377">
    <property type="entry name" value="23S_rRNA_IVP_like"/>
    <property type="match status" value="1"/>
</dbReference>